<name>J9E4Q8_WUCBA</name>
<evidence type="ECO:0000256" key="1">
    <source>
        <dbReference type="SAM" id="MobiDB-lite"/>
    </source>
</evidence>
<dbReference type="AlphaFoldDB" id="J9E4Q8"/>
<protein>
    <submittedName>
        <fullName evidence="2">Uncharacterized protein</fullName>
    </submittedName>
</protein>
<accession>J9E4Q8</accession>
<organism evidence="2 3">
    <name type="scientific">Wuchereria bancrofti</name>
    <dbReference type="NCBI Taxonomy" id="6293"/>
    <lineage>
        <taxon>Eukaryota</taxon>
        <taxon>Metazoa</taxon>
        <taxon>Ecdysozoa</taxon>
        <taxon>Nematoda</taxon>
        <taxon>Chromadorea</taxon>
        <taxon>Rhabditida</taxon>
        <taxon>Spirurina</taxon>
        <taxon>Spiruromorpha</taxon>
        <taxon>Filarioidea</taxon>
        <taxon>Onchocercidae</taxon>
        <taxon>Wuchereria</taxon>
    </lineage>
</organism>
<gene>
    <name evidence="2" type="ORF">WUBG_11823</name>
</gene>
<sequence>METSAKTAMNVNDIFLAIAKKLPKGDGTGGGPSGRGHEGIDIGQEGQGQSVSSGLCCK</sequence>
<dbReference type="EMBL" id="ADBV01007998">
    <property type="protein sequence ID" value="EJW77266.1"/>
    <property type="molecule type" value="Genomic_DNA"/>
</dbReference>
<evidence type="ECO:0000313" key="2">
    <source>
        <dbReference type="EMBL" id="EJW77266.1"/>
    </source>
</evidence>
<dbReference type="Proteomes" id="UP000004810">
    <property type="component" value="Unassembled WGS sequence"/>
</dbReference>
<proteinExistence type="predicted"/>
<comment type="caution">
    <text evidence="2">The sequence shown here is derived from an EMBL/GenBank/DDBJ whole genome shotgun (WGS) entry which is preliminary data.</text>
</comment>
<feature type="compositionally biased region" description="Low complexity" evidence="1">
    <location>
        <begin position="41"/>
        <end position="58"/>
    </location>
</feature>
<evidence type="ECO:0000313" key="3">
    <source>
        <dbReference type="Proteomes" id="UP000004810"/>
    </source>
</evidence>
<reference evidence="3" key="1">
    <citation type="submission" date="2012-08" db="EMBL/GenBank/DDBJ databases">
        <title>The Genome Sequence of Wuchereria bancrofti.</title>
        <authorList>
            <person name="Nutman T.B."/>
            <person name="Fink D.L."/>
            <person name="Russ C."/>
            <person name="Young S."/>
            <person name="Zeng Q."/>
            <person name="Koehrsen M."/>
            <person name="Alvarado L."/>
            <person name="Berlin A."/>
            <person name="Chapman S.B."/>
            <person name="Chen Z."/>
            <person name="Freedman E."/>
            <person name="Gellesch M."/>
            <person name="Goldberg J."/>
            <person name="Griggs A."/>
            <person name="Gujja S."/>
            <person name="Heilman E.R."/>
            <person name="Heiman D."/>
            <person name="Hepburn T."/>
            <person name="Howarth C."/>
            <person name="Jen D."/>
            <person name="Larson L."/>
            <person name="Lewis B."/>
            <person name="Mehta T."/>
            <person name="Park D."/>
            <person name="Pearson M."/>
            <person name="Roberts A."/>
            <person name="Saif S."/>
            <person name="Shea T."/>
            <person name="Shenoy N."/>
            <person name="Sisk P."/>
            <person name="Stolte C."/>
            <person name="Sykes S."/>
            <person name="Walk T."/>
            <person name="White J."/>
            <person name="Yandava C."/>
            <person name="Haas B."/>
            <person name="Henn M.R."/>
            <person name="Nusbaum C."/>
            <person name="Birren B."/>
        </authorList>
    </citation>
    <scope>NUCLEOTIDE SEQUENCE [LARGE SCALE GENOMIC DNA]</scope>
    <source>
        <strain evidence="3">NA</strain>
    </source>
</reference>
<feature type="region of interest" description="Disordered" evidence="1">
    <location>
        <begin position="22"/>
        <end position="58"/>
    </location>
</feature>